<comment type="similarity">
    <text evidence="1">Belongs to the thioredoxin family. DsbA subfamily.</text>
</comment>
<reference evidence="8 9" key="1">
    <citation type="journal article" date="2015" name="Stand. Genomic Sci.">
        <title>Genomic Encyclopedia of Bacterial and Archaeal Type Strains, Phase III: the genomes of soil and plant-associated and newly described type strains.</title>
        <authorList>
            <person name="Whitman W.B."/>
            <person name="Woyke T."/>
            <person name="Klenk H.P."/>
            <person name="Zhou Y."/>
            <person name="Lilburn T.G."/>
            <person name="Beck B.J."/>
            <person name="De Vos P."/>
            <person name="Vandamme P."/>
            <person name="Eisen J.A."/>
            <person name="Garrity G."/>
            <person name="Hugenholtz P."/>
            <person name="Kyrpides N.C."/>
        </authorList>
    </citation>
    <scope>NUCLEOTIDE SEQUENCE [LARGE SCALE GENOMIC DNA]</scope>
    <source>
        <strain evidence="8 9">RF6</strain>
    </source>
</reference>
<evidence type="ECO:0000256" key="3">
    <source>
        <dbReference type="ARBA" id="ARBA00023002"/>
    </source>
</evidence>
<dbReference type="PANTHER" id="PTHR13887">
    <property type="entry name" value="GLUTATHIONE S-TRANSFERASE KAPPA"/>
    <property type="match status" value="1"/>
</dbReference>
<evidence type="ECO:0000259" key="7">
    <source>
        <dbReference type="PROSITE" id="PS51352"/>
    </source>
</evidence>
<evidence type="ECO:0000256" key="6">
    <source>
        <dbReference type="SAM" id="Phobius"/>
    </source>
</evidence>
<evidence type="ECO:0000313" key="9">
    <source>
        <dbReference type="Proteomes" id="UP000291832"/>
    </source>
</evidence>
<dbReference type="Pfam" id="PF13462">
    <property type="entry name" value="Thioredoxin_4"/>
    <property type="match status" value="1"/>
</dbReference>
<evidence type="ECO:0000256" key="5">
    <source>
        <dbReference type="ARBA" id="ARBA00023284"/>
    </source>
</evidence>
<dbReference type="InterPro" id="IPR036249">
    <property type="entry name" value="Thioredoxin-like_sf"/>
</dbReference>
<sequence>MTSHPERGRGARLSTSTKAALIAIPTVLLVFLALILGSMLSQNAAQPAAAGPELAGVGAVAENSHVLDDAGENAPTLVEFLDFECEACGALYPVIEDIRAQYDGKINVVVRYFPLSGHLNSMNAAVAVEAAAQQGKFEEMSAMMFETQLEWGEKQESEAARFRGYADALGLDLAAFDAAVADPATQARVEEDLAAGQALGVQGTPTFFLDGALLQPTQISDITDALDRALALLG</sequence>
<keyword evidence="6" id="KW-0472">Membrane</keyword>
<dbReference type="PANTHER" id="PTHR13887:SF14">
    <property type="entry name" value="DISULFIDE BOND FORMATION PROTEIN D"/>
    <property type="match status" value="1"/>
</dbReference>
<protein>
    <submittedName>
        <fullName evidence="8">Thioredoxin-like protein</fullName>
    </submittedName>
</protein>
<keyword evidence="9" id="KW-1185">Reference proteome</keyword>
<keyword evidence="6" id="KW-1133">Transmembrane helix</keyword>
<gene>
    <name evidence="8" type="ORF">EV139_1546</name>
</gene>
<keyword evidence="2" id="KW-0732">Signal</keyword>
<evidence type="ECO:0000256" key="2">
    <source>
        <dbReference type="ARBA" id="ARBA00022729"/>
    </source>
</evidence>
<evidence type="ECO:0000256" key="4">
    <source>
        <dbReference type="ARBA" id="ARBA00023157"/>
    </source>
</evidence>
<dbReference type="InterPro" id="IPR013766">
    <property type="entry name" value="Thioredoxin_domain"/>
</dbReference>
<keyword evidence="5" id="KW-0676">Redox-active center</keyword>
<accession>A0A4Q7U064</accession>
<dbReference type="PROSITE" id="PS51352">
    <property type="entry name" value="THIOREDOXIN_2"/>
    <property type="match status" value="1"/>
</dbReference>
<keyword evidence="6" id="KW-0812">Transmembrane</keyword>
<feature type="transmembrane region" description="Helical" evidence="6">
    <location>
        <begin position="20"/>
        <end position="40"/>
    </location>
</feature>
<feature type="domain" description="Thioredoxin" evidence="7">
    <location>
        <begin position="40"/>
        <end position="231"/>
    </location>
</feature>
<dbReference type="RefSeq" id="WP_198677490.1">
    <property type="nucleotide sequence ID" value="NZ_QYAG01000001.1"/>
</dbReference>
<dbReference type="EMBL" id="SHKI01000004">
    <property type="protein sequence ID" value="RZT66120.1"/>
    <property type="molecule type" value="Genomic_DNA"/>
</dbReference>
<comment type="caution">
    <text evidence="8">The sequence shown here is derived from an EMBL/GenBank/DDBJ whole genome shotgun (WGS) entry which is preliminary data.</text>
</comment>
<evidence type="ECO:0000256" key="1">
    <source>
        <dbReference type="ARBA" id="ARBA00005791"/>
    </source>
</evidence>
<proteinExistence type="inferred from homology"/>
<keyword evidence="4" id="KW-1015">Disulfide bond</keyword>
<keyword evidence="3" id="KW-0560">Oxidoreductase</keyword>
<evidence type="ECO:0000313" key="8">
    <source>
        <dbReference type="EMBL" id="RZT66120.1"/>
    </source>
</evidence>
<dbReference type="GO" id="GO:0016491">
    <property type="term" value="F:oxidoreductase activity"/>
    <property type="evidence" value="ECO:0007669"/>
    <property type="project" value="UniProtKB-KW"/>
</dbReference>
<organism evidence="8 9">
    <name type="scientific">Leucobacter luti</name>
    <dbReference type="NCBI Taxonomy" id="340320"/>
    <lineage>
        <taxon>Bacteria</taxon>
        <taxon>Bacillati</taxon>
        <taxon>Actinomycetota</taxon>
        <taxon>Actinomycetes</taxon>
        <taxon>Micrococcales</taxon>
        <taxon>Microbacteriaceae</taxon>
        <taxon>Leucobacter</taxon>
    </lineage>
</organism>
<dbReference type="AlphaFoldDB" id="A0A4Q7U064"/>
<dbReference type="Proteomes" id="UP000291832">
    <property type="component" value="Unassembled WGS sequence"/>
</dbReference>
<dbReference type="InterPro" id="IPR012336">
    <property type="entry name" value="Thioredoxin-like_fold"/>
</dbReference>
<dbReference type="Gene3D" id="3.40.30.10">
    <property type="entry name" value="Glutaredoxin"/>
    <property type="match status" value="1"/>
</dbReference>
<dbReference type="SUPFAM" id="SSF52833">
    <property type="entry name" value="Thioredoxin-like"/>
    <property type="match status" value="1"/>
</dbReference>
<name>A0A4Q7U064_9MICO</name>